<accession>A0ACB9AIM4</accession>
<evidence type="ECO:0000313" key="2">
    <source>
        <dbReference type="Proteomes" id="UP001055811"/>
    </source>
</evidence>
<dbReference type="EMBL" id="CM042015">
    <property type="protein sequence ID" value="KAI3709606.1"/>
    <property type="molecule type" value="Genomic_DNA"/>
</dbReference>
<comment type="caution">
    <text evidence="1">The sequence shown here is derived from an EMBL/GenBank/DDBJ whole genome shotgun (WGS) entry which is preliminary data.</text>
</comment>
<dbReference type="Proteomes" id="UP001055811">
    <property type="component" value="Linkage Group LG07"/>
</dbReference>
<protein>
    <submittedName>
        <fullName evidence="1">Uncharacterized protein</fullName>
    </submittedName>
</protein>
<reference evidence="1 2" key="2">
    <citation type="journal article" date="2022" name="Mol. Ecol. Resour.">
        <title>The genomes of chicory, endive, great burdock and yacon provide insights into Asteraceae paleo-polyploidization history and plant inulin production.</title>
        <authorList>
            <person name="Fan W."/>
            <person name="Wang S."/>
            <person name="Wang H."/>
            <person name="Wang A."/>
            <person name="Jiang F."/>
            <person name="Liu H."/>
            <person name="Zhao H."/>
            <person name="Xu D."/>
            <person name="Zhang Y."/>
        </authorList>
    </citation>
    <scope>NUCLEOTIDE SEQUENCE [LARGE SCALE GENOMIC DNA]</scope>
    <source>
        <strain evidence="2">cv. Punajuju</strain>
        <tissue evidence="1">Leaves</tissue>
    </source>
</reference>
<gene>
    <name evidence="1" type="ORF">L2E82_39372</name>
</gene>
<keyword evidence="2" id="KW-1185">Reference proteome</keyword>
<name>A0ACB9AIM4_CICIN</name>
<organism evidence="1 2">
    <name type="scientific">Cichorium intybus</name>
    <name type="common">Chicory</name>
    <dbReference type="NCBI Taxonomy" id="13427"/>
    <lineage>
        <taxon>Eukaryota</taxon>
        <taxon>Viridiplantae</taxon>
        <taxon>Streptophyta</taxon>
        <taxon>Embryophyta</taxon>
        <taxon>Tracheophyta</taxon>
        <taxon>Spermatophyta</taxon>
        <taxon>Magnoliopsida</taxon>
        <taxon>eudicotyledons</taxon>
        <taxon>Gunneridae</taxon>
        <taxon>Pentapetalae</taxon>
        <taxon>asterids</taxon>
        <taxon>campanulids</taxon>
        <taxon>Asterales</taxon>
        <taxon>Asteraceae</taxon>
        <taxon>Cichorioideae</taxon>
        <taxon>Cichorieae</taxon>
        <taxon>Cichoriinae</taxon>
        <taxon>Cichorium</taxon>
    </lineage>
</organism>
<reference evidence="2" key="1">
    <citation type="journal article" date="2022" name="Mol. Ecol. Resour.">
        <title>The genomes of chicory, endive, great burdock and yacon provide insights into Asteraceae palaeo-polyploidization history and plant inulin production.</title>
        <authorList>
            <person name="Fan W."/>
            <person name="Wang S."/>
            <person name="Wang H."/>
            <person name="Wang A."/>
            <person name="Jiang F."/>
            <person name="Liu H."/>
            <person name="Zhao H."/>
            <person name="Xu D."/>
            <person name="Zhang Y."/>
        </authorList>
    </citation>
    <scope>NUCLEOTIDE SEQUENCE [LARGE SCALE GENOMIC DNA]</scope>
    <source>
        <strain evidence="2">cv. Punajuju</strain>
    </source>
</reference>
<evidence type="ECO:0000313" key="1">
    <source>
        <dbReference type="EMBL" id="KAI3709606.1"/>
    </source>
</evidence>
<sequence length="415" mass="47359">MEKLPEALVFEILNRLDDSADVARCQVAWKTFNTVSPDLRSINLQWPLQSHIDSRSRVLKPSNISQYTSPFKTVFLNLVSNLRVVESVRVGANYLSVVEYQADDLYLTDDDFVKKWLPGVSGALKSLSISNLLFQTRWGRSNVLSLVSMYGHNLVELEVKNARLSVKDMNPMPMLTSLTLESIRLEDNSLTKLNKCFPNLQVLNFKDIRGLKLPIIHHLNLKTCHWTISGAAPPLTLITPNLITLRFKCLKLASIHIEAPLLSDLHLSVDQLLGALSIKTCTNLKTLWLECSYICSLIVNFPHIETMENLTLSSQDLHSAEVAFNRVAWDGRKGLKTFRGYFRQLSNFSLMACMLDRCINLVDVSLLFHRDVAARLSRDFLGSYMVKWPKVKWRFGIWEEGTEDSWITDGYLMHK</sequence>
<proteinExistence type="predicted"/>